<dbReference type="SUPFAM" id="SSF55781">
    <property type="entry name" value="GAF domain-like"/>
    <property type="match status" value="2"/>
</dbReference>
<dbReference type="InterPro" id="IPR001932">
    <property type="entry name" value="PPM-type_phosphatase-like_dom"/>
</dbReference>
<feature type="compositionally biased region" description="Basic and acidic residues" evidence="2">
    <location>
        <begin position="19"/>
        <end position="32"/>
    </location>
</feature>
<keyword evidence="1" id="KW-0378">Hydrolase</keyword>
<dbReference type="InterPro" id="IPR029016">
    <property type="entry name" value="GAF-like_dom_sf"/>
</dbReference>
<dbReference type="Pfam" id="PF13185">
    <property type="entry name" value="GAF_2"/>
    <property type="match status" value="2"/>
</dbReference>
<protein>
    <submittedName>
        <fullName evidence="4">SpoIIE family protein phosphatase</fullName>
    </submittedName>
</protein>
<evidence type="ECO:0000256" key="1">
    <source>
        <dbReference type="ARBA" id="ARBA00022801"/>
    </source>
</evidence>
<evidence type="ECO:0000313" key="4">
    <source>
        <dbReference type="EMBL" id="MFC5865482.1"/>
    </source>
</evidence>
<dbReference type="PANTHER" id="PTHR43156:SF2">
    <property type="entry name" value="STAGE II SPORULATION PROTEIN E"/>
    <property type="match status" value="1"/>
</dbReference>
<reference evidence="5" key="1">
    <citation type="journal article" date="2019" name="Int. J. Syst. Evol. Microbiol.">
        <title>The Global Catalogue of Microorganisms (GCM) 10K type strain sequencing project: providing services to taxonomists for standard genome sequencing and annotation.</title>
        <authorList>
            <consortium name="The Broad Institute Genomics Platform"/>
            <consortium name="The Broad Institute Genome Sequencing Center for Infectious Disease"/>
            <person name="Wu L."/>
            <person name="Ma J."/>
        </authorList>
    </citation>
    <scope>NUCLEOTIDE SEQUENCE [LARGE SCALE GENOMIC DNA]</scope>
    <source>
        <strain evidence="5">JCM 4087</strain>
    </source>
</reference>
<dbReference type="InterPro" id="IPR052016">
    <property type="entry name" value="Bact_Sigma-Reg"/>
</dbReference>
<dbReference type="RefSeq" id="WP_263341827.1">
    <property type="nucleotide sequence ID" value="NZ_JAGSYH010000008.1"/>
</dbReference>
<dbReference type="Pfam" id="PF07228">
    <property type="entry name" value="SpoIIE"/>
    <property type="match status" value="1"/>
</dbReference>
<dbReference type="InterPro" id="IPR003018">
    <property type="entry name" value="GAF"/>
</dbReference>
<evidence type="ECO:0000256" key="2">
    <source>
        <dbReference type="SAM" id="MobiDB-lite"/>
    </source>
</evidence>
<accession>A0ABW1EQC5</accession>
<feature type="region of interest" description="Disordered" evidence="2">
    <location>
        <begin position="1"/>
        <end position="41"/>
    </location>
</feature>
<organism evidence="4 5">
    <name type="scientific">Acidicapsa dinghuensis</name>
    <dbReference type="NCBI Taxonomy" id="2218256"/>
    <lineage>
        <taxon>Bacteria</taxon>
        <taxon>Pseudomonadati</taxon>
        <taxon>Acidobacteriota</taxon>
        <taxon>Terriglobia</taxon>
        <taxon>Terriglobales</taxon>
        <taxon>Acidobacteriaceae</taxon>
        <taxon>Acidicapsa</taxon>
    </lineage>
</organism>
<feature type="domain" description="PPM-type phosphatase" evidence="3">
    <location>
        <begin position="420"/>
        <end position="616"/>
    </location>
</feature>
<sequence length="617" mass="69273">MPEDVSLPSAEQEPAPQTSRDDRALPELEGDYRPTAGTYLDPVNPRVDPADYAYLLRMAETLNTTLDLRTLLKRTSELVRAVIPYRIFAILLLDESGKELRMRFQIGHTPEVERMRFPFGEGVVGRVAQTRQAILINDVTKVENYIAANEQVRSELAVPLINKNKVIGVLDLESEEVNHFRAEHLHLLTLTASRIGQAIENARLYSRVTRQAQVLQVLNEISVELTSILDIDQLFERIGQLLRRVIDYQMFTIMLVDPKGELLVTRYAWRFGHATAPSRSLPINTGIVGAAVAEWRLINVPDVRLDPRYHMVNPETRSEMIVPLFYKNRVIGVLDLEHVKPNFFHERHERTATTLAAQIAIAIENARLYQQVVRHEQQLERDLAMARQVQLRLLPSECPVHKNAELAARFLPARSIGGDLYDFAEYDANRSAIILGDVSGKAAPAALFAALVSGIMRSAALHHPSPAEMLTQLNESLQERRLDSQYVTMLYAVWNDDNRTLQVANAGAVQPVFCRGGEIKTLAVEGFPLGMFPEAEYEEISVATQPGDAFVFISDGITDAENAQGEMYGTDRLTNILCGHRELPAVQIAEAIFADVARFQAGKARFDDETILVLRVR</sequence>
<dbReference type="InterPro" id="IPR036457">
    <property type="entry name" value="PPM-type-like_dom_sf"/>
</dbReference>
<dbReference type="Gene3D" id="3.30.450.40">
    <property type="match status" value="2"/>
</dbReference>
<dbReference type="SMART" id="SM00331">
    <property type="entry name" value="PP2C_SIG"/>
    <property type="match status" value="1"/>
</dbReference>
<name>A0ABW1EQC5_9BACT</name>
<dbReference type="SMART" id="SM00065">
    <property type="entry name" value="GAF"/>
    <property type="match status" value="2"/>
</dbReference>
<keyword evidence="5" id="KW-1185">Reference proteome</keyword>
<dbReference type="Gene3D" id="3.60.40.10">
    <property type="entry name" value="PPM-type phosphatase domain"/>
    <property type="match status" value="1"/>
</dbReference>
<dbReference type="PROSITE" id="PS51746">
    <property type="entry name" value="PPM_2"/>
    <property type="match status" value="1"/>
</dbReference>
<evidence type="ECO:0000313" key="5">
    <source>
        <dbReference type="Proteomes" id="UP001596091"/>
    </source>
</evidence>
<dbReference type="Proteomes" id="UP001596091">
    <property type="component" value="Unassembled WGS sequence"/>
</dbReference>
<evidence type="ECO:0000259" key="3">
    <source>
        <dbReference type="PROSITE" id="PS51746"/>
    </source>
</evidence>
<gene>
    <name evidence="4" type="ORF">ACFPT7_24465</name>
</gene>
<proteinExistence type="predicted"/>
<dbReference type="EMBL" id="JBHSPH010000020">
    <property type="protein sequence ID" value="MFC5865482.1"/>
    <property type="molecule type" value="Genomic_DNA"/>
</dbReference>
<dbReference type="SUPFAM" id="SSF81606">
    <property type="entry name" value="PP2C-like"/>
    <property type="match status" value="1"/>
</dbReference>
<comment type="caution">
    <text evidence="4">The sequence shown here is derived from an EMBL/GenBank/DDBJ whole genome shotgun (WGS) entry which is preliminary data.</text>
</comment>
<dbReference type="PANTHER" id="PTHR43156">
    <property type="entry name" value="STAGE II SPORULATION PROTEIN E-RELATED"/>
    <property type="match status" value="1"/>
</dbReference>